<reference evidence="1" key="1">
    <citation type="submission" date="2020-08" db="EMBL/GenBank/DDBJ databases">
        <title>Multicomponent nature underlies the extraordinary mechanical properties of spider dragline silk.</title>
        <authorList>
            <person name="Kono N."/>
            <person name="Nakamura H."/>
            <person name="Mori M."/>
            <person name="Yoshida Y."/>
            <person name="Ohtoshi R."/>
            <person name="Malay A.D."/>
            <person name="Moran D.A.P."/>
            <person name="Tomita M."/>
            <person name="Numata K."/>
            <person name="Arakawa K."/>
        </authorList>
    </citation>
    <scope>NUCLEOTIDE SEQUENCE</scope>
</reference>
<name>A0A8X6TXX2_NEPPI</name>
<accession>A0A8X6TXX2</accession>
<proteinExistence type="predicted"/>
<gene>
    <name evidence="1" type="ORF">NPIL_485401</name>
</gene>
<dbReference type="Proteomes" id="UP000887013">
    <property type="component" value="Unassembled WGS sequence"/>
</dbReference>
<protein>
    <submittedName>
        <fullName evidence="1">Uncharacterized protein</fullName>
    </submittedName>
</protein>
<sequence>MRGSFLPLAQMQQAGHQRSCNSGSSRTPIDVTCEEIKPPARYFAVSLDFET</sequence>
<dbReference type="EMBL" id="BMAW01113631">
    <property type="protein sequence ID" value="GFT58102.1"/>
    <property type="molecule type" value="Genomic_DNA"/>
</dbReference>
<evidence type="ECO:0000313" key="2">
    <source>
        <dbReference type="Proteomes" id="UP000887013"/>
    </source>
</evidence>
<keyword evidence="2" id="KW-1185">Reference proteome</keyword>
<organism evidence="1 2">
    <name type="scientific">Nephila pilipes</name>
    <name type="common">Giant wood spider</name>
    <name type="synonym">Nephila maculata</name>
    <dbReference type="NCBI Taxonomy" id="299642"/>
    <lineage>
        <taxon>Eukaryota</taxon>
        <taxon>Metazoa</taxon>
        <taxon>Ecdysozoa</taxon>
        <taxon>Arthropoda</taxon>
        <taxon>Chelicerata</taxon>
        <taxon>Arachnida</taxon>
        <taxon>Araneae</taxon>
        <taxon>Araneomorphae</taxon>
        <taxon>Entelegynae</taxon>
        <taxon>Araneoidea</taxon>
        <taxon>Nephilidae</taxon>
        <taxon>Nephila</taxon>
    </lineage>
</organism>
<feature type="non-terminal residue" evidence="1">
    <location>
        <position position="51"/>
    </location>
</feature>
<evidence type="ECO:0000313" key="1">
    <source>
        <dbReference type="EMBL" id="GFT58102.1"/>
    </source>
</evidence>
<comment type="caution">
    <text evidence="1">The sequence shown here is derived from an EMBL/GenBank/DDBJ whole genome shotgun (WGS) entry which is preliminary data.</text>
</comment>
<dbReference type="AlphaFoldDB" id="A0A8X6TXX2"/>